<feature type="transmembrane region" description="Helical" evidence="1">
    <location>
        <begin position="21"/>
        <end position="45"/>
    </location>
</feature>
<dbReference type="RefSeq" id="WP_201692297.1">
    <property type="nucleotide sequence ID" value="NZ_JAEQND010000013.1"/>
</dbReference>
<evidence type="ECO:0000313" key="2">
    <source>
        <dbReference type="EMBL" id="MBL0427663.1"/>
    </source>
</evidence>
<organism evidence="2 3">
    <name type="scientific">Ramlibacter alkalitolerans</name>
    <dbReference type="NCBI Taxonomy" id="2039631"/>
    <lineage>
        <taxon>Bacteria</taxon>
        <taxon>Pseudomonadati</taxon>
        <taxon>Pseudomonadota</taxon>
        <taxon>Betaproteobacteria</taxon>
        <taxon>Burkholderiales</taxon>
        <taxon>Comamonadaceae</taxon>
        <taxon>Ramlibacter</taxon>
    </lineage>
</organism>
<protein>
    <submittedName>
        <fullName evidence="2">Uncharacterized protein</fullName>
    </submittedName>
</protein>
<name>A0ABS1JTV9_9BURK</name>
<keyword evidence="1" id="KW-0472">Membrane</keyword>
<keyword evidence="1" id="KW-0812">Transmembrane</keyword>
<keyword evidence="3" id="KW-1185">Reference proteome</keyword>
<gene>
    <name evidence="2" type="ORF">JI746_21290</name>
</gene>
<reference evidence="2 3" key="1">
    <citation type="journal article" date="2017" name="Int. J. Syst. Evol. Microbiol.">
        <title>Ramlibacter alkalitolerans sp. nov., alkali-tolerant bacterium isolated from soil of ginseng.</title>
        <authorList>
            <person name="Lee D.H."/>
            <person name="Cha C.J."/>
        </authorList>
    </citation>
    <scope>NUCLEOTIDE SEQUENCE [LARGE SCALE GENOMIC DNA]</scope>
    <source>
        <strain evidence="2 3">KACC 19305</strain>
    </source>
</reference>
<dbReference type="Proteomes" id="UP000622707">
    <property type="component" value="Unassembled WGS sequence"/>
</dbReference>
<evidence type="ECO:0000256" key="1">
    <source>
        <dbReference type="SAM" id="Phobius"/>
    </source>
</evidence>
<comment type="caution">
    <text evidence="2">The sequence shown here is derived from an EMBL/GenBank/DDBJ whole genome shotgun (WGS) entry which is preliminary data.</text>
</comment>
<proteinExistence type="predicted"/>
<evidence type="ECO:0000313" key="3">
    <source>
        <dbReference type="Proteomes" id="UP000622707"/>
    </source>
</evidence>
<sequence length="46" mass="4856">MKKLRIPAFNRFLANEQRAGNVLIFGAAGVAAVCCVLGIAAVVLLR</sequence>
<dbReference type="EMBL" id="JAEQND010000013">
    <property type="protein sequence ID" value="MBL0427663.1"/>
    <property type="molecule type" value="Genomic_DNA"/>
</dbReference>
<accession>A0ABS1JTV9</accession>
<keyword evidence="1" id="KW-1133">Transmembrane helix</keyword>